<dbReference type="InterPro" id="IPR001789">
    <property type="entry name" value="Sig_transdc_resp-reg_receiver"/>
</dbReference>
<dbReference type="GO" id="GO:0000976">
    <property type="term" value="F:transcription cis-regulatory region binding"/>
    <property type="evidence" value="ECO:0007669"/>
    <property type="project" value="TreeGrafter"/>
</dbReference>
<evidence type="ECO:0000256" key="4">
    <source>
        <dbReference type="ARBA" id="ARBA00023125"/>
    </source>
</evidence>
<dbReference type="Gene3D" id="1.10.10.10">
    <property type="entry name" value="Winged helix-like DNA-binding domain superfamily/Winged helix DNA-binding domain"/>
    <property type="match status" value="1"/>
</dbReference>
<feature type="domain" description="Response regulatory" evidence="6">
    <location>
        <begin position="6"/>
        <end position="119"/>
    </location>
</feature>
<dbReference type="PROSITE" id="PS50110">
    <property type="entry name" value="RESPONSE_REGULATORY"/>
    <property type="match status" value="1"/>
</dbReference>
<dbReference type="SUPFAM" id="SSF46894">
    <property type="entry name" value="C-terminal effector domain of the bipartite response regulators"/>
    <property type="match status" value="1"/>
</dbReference>
<dbReference type="InterPro" id="IPR039420">
    <property type="entry name" value="WalR-like"/>
</dbReference>
<dbReference type="SMART" id="SM00862">
    <property type="entry name" value="Trans_reg_C"/>
    <property type="match status" value="1"/>
</dbReference>
<dbReference type="InterPro" id="IPR016032">
    <property type="entry name" value="Sig_transdc_resp-reg_C-effctor"/>
</dbReference>
<dbReference type="CDD" id="cd17574">
    <property type="entry name" value="REC_OmpR"/>
    <property type="match status" value="1"/>
</dbReference>
<evidence type="ECO:0000259" key="7">
    <source>
        <dbReference type="PROSITE" id="PS51755"/>
    </source>
</evidence>
<dbReference type="Gene3D" id="3.40.50.2300">
    <property type="match status" value="1"/>
</dbReference>
<accession>A0A645DPM3</accession>
<feature type="domain" description="OmpR/PhoB-type" evidence="7">
    <location>
        <begin position="129"/>
        <end position="230"/>
    </location>
</feature>
<gene>
    <name evidence="8" type="primary">walR_66</name>
    <name evidence="8" type="ORF">SDC9_138368</name>
</gene>
<evidence type="ECO:0000259" key="6">
    <source>
        <dbReference type="PROSITE" id="PS50110"/>
    </source>
</evidence>
<dbReference type="FunFam" id="3.40.50.2300:FF:000001">
    <property type="entry name" value="DNA-binding response regulator PhoB"/>
    <property type="match status" value="1"/>
</dbReference>
<evidence type="ECO:0000256" key="3">
    <source>
        <dbReference type="ARBA" id="ARBA00023015"/>
    </source>
</evidence>
<dbReference type="GO" id="GO:0032993">
    <property type="term" value="C:protein-DNA complex"/>
    <property type="evidence" value="ECO:0007669"/>
    <property type="project" value="TreeGrafter"/>
</dbReference>
<comment type="caution">
    <text evidence="8">The sequence shown here is derived from an EMBL/GenBank/DDBJ whole genome shotgun (WGS) entry which is preliminary data.</text>
</comment>
<organism evidence="8">
    <name type="scientific">bioreactor metagenome</name>
    <dbReference type="NCBI Taxonomy" id="1076179"/>
    <lineage>
        <taxon>unclassified sequences</taxon>
        <taxon>metagenomes</taxon>
        <taxon>ecological metagenomes</taxon>
    </lineage>
</organism>
<keyword evidence="2" id="KW-0902">Two-component regulatory system</keyword>
<dbReference type="InterPro" id="IPR036388">
    <property type="entry name" value="WH-like_DNA-bd_sf"/>
</dbReference>
<reference evidence="8" key="1">
    <citation type="submission" date="2019-08" db="EMBL/GenBank/DDBJ databases">
        <authorList>
            <person name="Kucharzyk K."/>
            <person name="Murdoch R.W."/>
            <person name="Higgins S."/>
            <person name="Loffler F."/>
        </authorList>
    </citation>
    <scope>NUCLEOTIDE SEQUENCE</scope>
</reference>
<keyword evidence="1" id="KW-0597">Phosphoprotein</keyword>
<evidence type="ECO:0000256" key="1">
    <source>
        <dbReference type="ARBA" id="ARBA00022553"/>
    </source>
</evidence>
<dbReference type="CDD" id="cd00383">
    <property type="entry name" value="trans_reg_C"/>
    <property type="match status" value="1"/>
</dbReference>
<dbReference type="PROSITE" id="PS51755">
    <property type="entry name" value="OMPR_PHOB"/>
    <property type="match status" value="1"/>
</dbReference>
<evidence type="ECO:0000256" key="5">
    <source>
        <dbReference type="ARBA" id="ARBA00023163"/>
    </source>
</evidence>
<dbReference type="Gene3D" id="6.10.250.690">
    <property type="match status" value="1"/>
</dbReference>
<keyword evidence="5" id="KW-0804">Transcription</keyword>
<dbReference type="PANTHER" id="PTHR48111:SF73">
    <property type="entry name" value="ALKALINE PHOSPHATASE SYNTHESIS TRANSCRIPTIONAL REGULATORY PROTEIN PHOP"/>
    <property type="match status" value="1"/>
</dbReference>
<evidence type="ECO:0000256" key="2">
    <source>
        <dbReference type="ARBA" id="ARBA00023012"/>
    </source>
</evidence>
<keyword evidence="3" id="KW-0805">Transcription regulation</keyword>
<dbReference type="AlphaFoldDB" id="A0A645DPM3"/>
<sequence>MNNAKRILLIDDELKITRVLAAYLAKEGYQTAVAHDGNQASRLLQIQPFDLILLDLMLPDISGETLCSTIRAHYRTPVIMLTAKSDESDILNGLQIGADDYITKPFSPRVVVAKVKAVLRRAQSDHLVSAPVSYGNGFLQIDFQNKIVKRKGETIHLTPTEYQLLSVMAKAPHRIFSRAQLISFALKDDYDGYDRSVDTYIKSLRSKIEPDRRKPIFITTVHGFGYQFLGQHDSGEC</sequence>
<protein>
    <submittedName>
        <fullName evidence="8">Transcriptional regulatory protein WalR</fullName>
    </submittedName>
</protein>
<proteinExistence type="predicted"/>
<dbReference type="GO" id="GO:0000156">
    <property type="term" value="F:phosphorelay response regulator activity"/>
    <property type="evidence" value="ECO:0007669"/>
    <property type="project" value="TreeGrafter"/>
</dbReference>
<dbReference type="SMART" id="SM00448">
    <property type="entry name" value="REC"/>
    <property type="match status" value="1"/>
</dbReference>
<dbReference type="EMBL" id="VSSQ01038335">
    <property type="protein sequence ID" value="MPM91241.1"/>
    <property type="molecule type" value="Genomic_DNA"/>
</dbReference>
<keyword evidence="4" id="KW-0238">DNA-binding</keyword>
<evidence type="ECO:0000313" key="8">
    <source>
        <dbReference type="EMBL" id="MPM91241.1"/>
    </source>
</evidence>
<dbReference type="Pfam" id="PF00486">
    <property type="entry name" value="Trans_reg_C"/>
    <property type="match status" value="1"/>
</dbReference>
<dbReference type="GO" id="GO:0005829">
    <property type="term" value="C:cytosol"/>
    <property type="evidence" value="ECO:0007669"/>
    <property type="project" value="TreeGrafter"/>
</dbReference>
<name>A0A645DPM3_9ZZZZ</name>
<dbReference type="GO" id="GO:0006355">
    <property type="term" value="P:regulation of DNA-templated transcription"/>
    <property type="evidence" value="ECO:0007669"/>
    <property type="project" value="InterPro"/>
</dbReference>
<dbReference type="InterPro" id="IPR011006">
    <property type="entry name" value="CheY-like_superfamily"/>
</dbReference>
<dbReference type="InterPro" id="IPR001867">
    <property type="entry name" value="OmpR/PhoB-type_DNA-bd"/>
</dbReference>
<dbReference type="PANTHER" id="PTHR48111">
    <property type="entry name" value="REGULATOR OF RPOS"/>
    <property type="match status" value="1"/>
</dbReference>
<dbReference type="Pfam" id="PF00072">
    <property type="entry name" value="Response_reg"/>
    <property type="match status" value="1"/>
</dbReference>
<dbReference type="SUPFAM" id="SSF52172">
    <property type="entry name" value="CheY-like"/>
    <property type="match status" value="1"/>
</dbReference>